<evidence type="ECO:0000259" key="4">
    <source>
        <dbReference type="SMART" id="SM00134"/>
    </source>
</evidence>
<evidence type="ECO:0000256" key="3">
    <source>
        <dbReference type="ARBA" id="ARBA00022729"/>
    </source>
</evidence>
<comment type="subcellular location">
    <subcellularLocation>
        <location evidence="1">Secreted</location>
    </subcellularLocation>
</comment>
<dbReference type="SUPFAM" id="SSF57302">
    <property type="entry name" value="Snake toxin-like"/>
    <property type="match status" value="2"/>
</dbReference>
<dbReference type="InterPro" id="IPR045860">
    <property type="entry name" value="Snake_toxin-like_sf"/>
</dbReference>
<dbReference type="GO" id="GO:0005576">
    <property type="term" value="C:extracellular region"/>
    <property type="evidence" value="ECO:0007669"/>
    <property type="project" value="UniProtKB-SubCell"/>
</dbReference>
<dbReference type="Gene3D" id="2.10.60.10">
    <property type="entry name" value="CD59"/>
    <property type="match status" value="2"/>
</dbReference>
<evidence type="ECO:0000313" key="5">
    <source>
        <dbReference type="Ensembl" id="ENSOSIP00000035379.1"/>
    </source>
</evidence>
<evidence type="ECO:0000256" key="1">
    <source>
        <dbReference type="ARBA" id="ARBA00004613"/>
    </source>
</evidence>
<evidence type="ECO:0000313" key="6">
    <source>
        <dbReference type="Proteomes" id="UP000694383"/>
    </source>
</evidence>
<dbReference type="PANTHER" id="PTHR20914:SF26">
    <property type="entry name" value="PHOSPHOLIPASE A2 INHIBITOR CNF-LIKE"/>
    <property type="match status" value="1"/>
</dbReference>
<proteinExistence type="predicted"/>
<protein>
    <recommendedName>
        <fullName evidence="4">UPAR/Ly6 domain-containing protein</fullName>
    </recommendedName>
</protein>
<keyword evidence="3" id="KW-0732">Signal</keyword>
<dbReference type="InterPro" id="IPR018363">
    <property type="entry name" value="CD59_antigen_CS"/>
</dbReference>
<reference evidence="5" key="1">
    <citation type="submission" date="2025-08" db="UniProtKB">
        <authorList>
            <consortium name="Ensembl"/>
        </authorList>
    </citation>
    <scope>IDENTIFICATION</scope>
</reference>
<dbReference type="InterPro" id="IPR050918">
    <property type="entry name" value="CNF-like_PLA2_Inhibitor"/>
</dbReference>
<feature type="domain" description="UPAR/Ly6" evidence="4">
    <location>
        <begin position="10"/>
        <end position="97"/>
    </location>
</feature>
<dbReference type="PROSITE" id="PS00983">
    <property type="entry name" value="LY6_UPAR"/>
    <property type="match status" value="1"/>
</dbReference>
<dbReference type="Pfam" id="PF00021">
    <property type="entry name" value="UPAR_LY6"/>
    <property type="match status" value="1"/>
</dbReference>
<dbReference type="SMART" id="SM00134">
    <property type="entry name" value="LU"/>
    <property type="match status" value="2"/>
</dbReference>
<feature type="domain" description="UPAR/Ly6" evidence="4">
    <location>
        <begin position="98"/>
        <end position="177"/>
    </location>
</feature>
<dbReference type="GeneTree" id="ENSGT00940000163304"/>
<accession>A0A8C7YZM5</accession>
<name>A0A8C7YZM5_9TELE</name>
<dbReference type="Ensembl" id="ENSOSIT00000037302.1">
    <property type="protein sequence ID" value="ENSOSIP00000035379.1"/>
    <property type="gene ID" value="ENSOSIG00000017674.1"/>
</dbReference>
<dbReference type="AlphaFoldDB" id="A0A8C7YZM5"/>
<organism evidence="5 6">
    <name type="scientific">Oryzias sinensis</name>
    <name type="common">Chinese medaka</name>
    <dbReference type="NCBI Taxonomy" id="183150"/>
    <lineage>
        <taxon>Eukaryota</taxon>
        <taxon>Metazoa</taxon>
        <taxon>Chordata</taxon>
        <taxon>Craniata</taxon>
        <taxon>Vertebrata</taxon>
        <taxon>Euteleostomi</taxon>
        <taxon>Actinopterygii</taxon>
        <taxon>Neopterygii</taxon>
        <taxon>Teleostei</taxon>
        <taxon>Neoteleostei</taxon>
        <taxon>Acanthomorphata</taxon>
        <taxon>Ovalentaria</taxon>
        <taxon>Atherinomorphae</taxon>
        <taxon>Beloniformes</taxon>
        <taxon>Adrianichthyidae</taxon>
        <taxon>Oryziinae</taxon>
        <taxon>Oryzias</taxon>
    </lineage>
</organism>
<dbReference type="InterPro" id="IPR016054">
    <property type="entry name" value="LY6_UPA_recep-like"/>
</dbReference>
<dbReference type="PANTHER" id="PTHR20914">
    <property type="entry name" value="LY6/PLAUR DOMAIN-CONTAINING PROTEIN 8"/>
    <property type="match status" value="1"/>
</dbReference>
<dbReference type="CDD" id="cd00117">
    <property type="entry name" value="TFP"/>
    <property type="match status" value="1"/>
</dbReference>
<keyword evidence="6" id="KW-1185">Reference proteome</keyword>
<dbReference type="Proteomes" id="UP000694383">
    <property type="component" value="Unplaced"/>
</dbReference>
<reference evidence="5" key="2">
    <citation type="submission" date="2025-09" db="UniProtKB">
        <authorList>
            <consortium name="Ensembl"/>
        </authorList>
    </citation>
    <scope>IDENTIFICATION</scope>
</reference>
<keyword evidence="2" id="KW-0964">Secreted</keyword>
<evidence type="ECO:0000256" key="2">
    <source>
        <dbReference type="ARBA" id="ARBA00022525"/>
    </source>
</evidence>
<sequence>MFVVLLGDTLRCYECITDNSGTCTPTQKECPSENHQCGATRVIYYEGGSKIHDQTEKRCALPEECGEASVNFGWSKHWSNTQCCNSNLCNNHKTTNGRKCFTCDGLTCDKTLACEGNEDHSSEPGTTTISKGCVSEVMCSASNSYLSQRTETQVSCCKGNFCNSAVTASAGLQLVVVALVSLTLFS</sequence>